<evidence type="ECO:0000259" key="11">
    <source>
        <dbReference type="Pfam" id="PF26002"/>
    </source>
</evidence>
<accession>A0A1M6YRJ9</accession>
<dbReference type="PANTHER" id="PTHR30386">
    <property type="entry name" value="MEMBRANE FUSION SUBUNIT OF EMRAB-TOLC MULTIDRUG EFFLUX PUMP"/>
    <property type="match status" value="1"/>
</dbReference>
<organism evidence="12 13">
    <name type="scientific">Paraburkholderia terricola</name>
    <dbReference type="NCBI Taxonomy" id="169427"/>
    <lineage>
        <taxon>Bacteria</taxon>
        <taxon>Pseudomonadati</taxon>
        <taxon>Pseudomonadota</taxon>
        <taxon>Betaproteobacteria</taxon>
        <taxon>Burkholderiales</taxon>
        <taxon>Burkholderiaceae</taxon>
        <taxon>Paraburkholderia</taxon>
    </lineage>
</organism>
<evidence type="ECO:0000256" key="3">
    <source>
        <dbReference type="ARBA" id="ARBA00022448"/>
    </source>
</evidence>
<evidence type="ECO:0000256" key="9">
    <source>
        <dbReference type="RuleBase" id="RU365093"/>
    </source>
</evidence>
<dbReference type="AlphaFoldDB" id="A0A1M6YRJ9"/>
<dbReference type="PANTHER" id="PTHR30386:SF26">
    <property type="entry name" value="TRANSPORT PROTEIN COMB"/>
    <property type="match status" value="1"/>
</dbReference>
<dbReference type="InterPro" id="IPR058781">
    <property type="entry name" value="HH_AprE-like"/>
</dbReference>
<dbReference type="GO" id="GO:0015031">
    <property type="term" value="P:protein transport"/>
    <property type="evidence" value="ECO:0007669"/>
    <property type="project" value="InterPro"/>
</dbReference>
<dbReference type="Proteomes" id="UP000184395">
    <property type="component" value="Unassembled WGS sequence"/>
</dbReference>
<keyword evidence="6 9" id="KW-0812">Transmembrane</keyword>
<keyword evidence="7 9" id="KW-1133">Transmembrane helix</keyword>
<comment type="subcellular location">
    <subcellularLocation>
        <location evidence="1 9">Cell inner membrane</location>
        <topology evidence="1 9">Single-pass membrane protein</topology>
    </subcellularLocation>
</comment>
<dbReference type="EMBL" id="FRAB01000076">
    <property type="protein sequence ID" value="SHL20847.1"/>
    <property type="molecule type" value="Genomic_DNA"/>
</dbReference>
<evidence type="ECO:0000256" key="5">
    <source>
        <dbReference type="ARBA" id="ARBA00022519"/>
    </source>
</evidence>
<gene>
    <name evidence="12" type="ORF">SAMN05192548_10764</name>
</gene>
<evidence type="ECO:0000256" key="2">
    <source>
        <dbReference type="ARBA" id="ARBA00009477"/>
    </source>
</evidence>
<keyword evidence="8 9" id="KW-0472">Membrane</keyword>
<name>A0A1M6YRJ9_9BURK</name>
<feature type="domain" description="AprE-like long alpha-helical hairpin" evidence="10">
    <location>
        <begin position="139"/>
        <end position="315"/>
    </location>
</feature>
<evidence type="ECO:0000313" key="12">
    <source>
        <dbReference type="EMBL" id="SHL20847.1"/>
    </source>
</evidence>
<evidence type="ECO:0000313" key="13">
    <source>
        <dbReference type="Proteomes" id="UP000184395"/>
    </source>
</evidence>
<protein>
    <recommendedName>
        <fullName evidence="9">Membrane fusion protein (MFP) family protein</fullName>
    </recommendedName>
</protein>
<keyword evidence="3 9" id="KW-0813">Transport</keyword>
<dbReference type="GO" id="GO:0005886">
    <property type="term" value="C:plasma membrane"/>
    <property type="evidence" value="ECO:0007669"/>
    <property type="project" value="UniProtKB-SubCell"/>
</dbReference>
<evidence type="ECO:0000256" key="1">
    <source>
        <dbReference type="ARBA" id="ARBA00004377"/>
    </source>
</evidence>
<reference evidence="12 13" key="1">
    <citation type="submission" date="2016-11" db="EMBL/GenBank/DDBJ databases">
        <authorList>
            <person name="Jaros S."/>
            <person name="Januszkiewicz K."/>
            <person name="Wedrychowicz H."/>
        </authorList>
    </citation>
    <scope>NUCLEOTIDE SEQUENCE [LARGE SCALE GENOMIC DNA]</scope>
    <source>
        <strain evidence="12 13">LMG 20594</strain>
    </source>
</reference>
<dbReference type="InterPro" id="IPR050739">
    <property type="entry name" value="MFP"/>
</dbReference>
<dbReference type="PRINTS" id="PR01490">
    <property type="entry name" value="RTXTOXIND"/>
</dbReference>
<dbReference type="STRING" id="169427.SAMN05192548_10764"/>
<evidence type="ECO:0000256" key="4">
    <source>
        <dbReference type="ARBA" id="ARBA00022475"/>
    </source>
</evidence>
<proteinExistence type="inferred from homology"/>
<dbReference type="Gene3D" id="2.40.30.170">
    <property type="match status" value="1"/>
</dbReference>
<evidence type="ECO:0000256" key="8">
    <source>
        <dbReference type="ARBA" id="ARBA00023136"/>
    </source>
</evidence>
<feature type="transmembrane region" description="Helical" evidence="9">
    <location>
        <begin position="59"/>
        <end position="77"/>
    </location>
</feature>
<evidence type="ECO:0000256" key="7">
    <source>
        <dbReference type="ARBA" id="ARBA00022989"/>
    </source>
</evidence>
<dbReference type="Pfam" id="PF25994">
    <property type="entry name" value="HH_AprE"/>
    <property type="match status" value="1"/>
</dbReference>
<dbReference type="InterPro" id="IPR010129">
    <property type="entry name" value="T1SS_HlyD"/>
</dbReference>
<sequence>MSLLAKPEGGDPSPACRRLGLKELAGRIGAAIKPRPDDTAFMRESCAAAMEGPRYFTHWILWSTLAFFVAAFIWAAVTNVDEVTVGEGKVIPSSRVQVVQNLEGGIVSEIMVRVGQVVQKGQPLMRIDDTRFTSSYKEGQAKDSALIARIARLTAEANNTSFVAPRQLEQTSPKLLEEERSLYDSRQRELQANLAVLKQQTDQRRQELAEKRSREAQLQQSYGLVAKELALTSPLVQKGAVSDVEVLRLERQANDMKGDLDATRLAMPRLDAAYREARQKIDELTAHFRADAMKDLNQARAEQTALSAANIALEDRVTRTLVRAPLRGMVKQIKINTVGGVVQPGMDLLEIVPLGDTLLIEARVRPSDIAFLHPGQDATVKLSAYDFSIYGGFPATVEDISADTLLPERPGEKADSYYRILVRTRQNRPSGQSEPVTIVPGMIATVDIRTGRRTVLHYLLKPVIKTRETALRER</sequence>
<feature type="domain" description="AprE-like beta-barrel" evidence="11">
    <location>
        <begin position="358"/>
        <end position="451"/>
    </location>
</feature>
<comment type="similarity">
    <text evidence="2 9">Belongs to the membrane fusion protein (MFP) (TC 8.A.1) family.</text>
</comment>
<keyword evidence="4 9" id="KW-1003">Cell membrane</keyword>
<dbReference type="RefSeq" id="WP_073432795.1">
    <property type="nucleotide sequence ID" value="NZ_CADFGY010000063.1"/>
</dbReference>
<keyword evidence="5 9" id="KW-0997">Cell inner membrane</keyword>
<dbReference type="InterPro" id="IPR058982">
    <property type="entry name" value="Beta-barrel_AprE"/>
</dbReference>
<evidence type="ECO:0000256" key="6">
    <source>
        <dbReference type="ARBA" id="ARBA00022692"/>
    </source>
</evidence>
<dbReference type="Pfam" id="PF26002">
    <property type="entry name" value="Beta-barrel_AprE"/>
    <property type="match status" value="1"/>
</dbReference>
<dbReference type="OrthoDB" id="9775513at2"/>
<dbReference type="NCBIfam" id="TIGR01843">
    <property type="entry name" value="type_I_hlyD"/>
    <property type="match status" value="1"/>
</dbReference>
<dbReference type="Gene3D" id="2.40.50.100">
    <property type="match status" value="1"/>
</dbReference>
<evidence type="ECO:0000259" key="10">
    <source>
        <dbReference type="Pfam" id="PF25994"/>
    </source>
</evidence>